<reference evidence="1 2" key="1">
    <citation type="submission" date="2016-10" db="EMBL/GenBank/DDBJ databases">
        <authorList>
            <person name="Varghese N."/>
            <person name="Submissions S."/>
        </authorList>
    </citation>
    <scope>NUCLEOTIDE SEQUENCE [LARGE SCALE GENOMIC DNA]</scope>
    <source>
        <strain evidence="1 2">CIP 109853</strain>
    </source>
</reference>
<evidence type="ECO:0000313" key="1">
    <source>
        <dbReference type="EMBL" id="SEQ68915.1"/>
    </source>
</evidence>
<comment type="caution">
    <text evidence="1">The sequence shown here is derived from an EMBL/GenBank/DDBJ whole genome shotgun (WGS) entry which is preliminary data.</text>
</comment>
<keyword evidence="2" id="KW-1185">Reference proteome</keyword>
<protein>
    <submittedName>
        <fullName evidence="1">Uncharacterized protein</fullName>
    </submittedName>
</protein>
<dbReference type="Proteomes" id="UP000198512">
    <property type="component" value="Unassembled WGS sequence"/>
</dbReference>
<proteinExistence type="predicted"/>
<accession>A0ABY1BEV3</accession>
<organism evidence="1 2">
    <name type="scientific">Pseudomonas cuatrocienegasensis</name>
    <dbReference type="NCBI Taxonomy" id="543360"/>
    <lineage>
        <taxon>Bacteria</taxon>
        <taxon>Pseudomonadati</taxon>
        <taxon>Pseudomonadota</taxon>
        <taxon>Gammaproteobacteria</taxon>
        <taxon>Pseudomonadales</taxon>
        <taxon>Pseudomonadaceae</taxon>
        <taxon>Pseudomonas</taxon>
    </lineage>
</organism>
<sequence>MTQSMLGNLVVVAYPPRMGPQLTQHQRHTWTDKAAEMLPQPIDKVRGYSSPQIQYEASATYLRISTDNSKPAIKAKTLMLLITVSHPA</sequence>
<gene>
    <name evidence="1" type="ORF">SAMN05216600_108212</name>
</gene>
<evidence type="ECO:0000313" key="2">
    <source>
        <dbReference type="Proteomes" id="UP000198512"/>
    </source>
</evidence>
<dbReference type="EMBL" id="FOFP01000008">
    <property type="protein sequence ID" value="SEQ68915.1"/>
    <property type="molecule type" value="Genomic_DNA"/>
</dbReference>
<name>A0ABY1BEV3_9PSED</name>